<gene>
    <name evidence="2" type="ORF">HINF_LOCUS43389</name>
    <name evidence="3" type="ORF">HINF_LOCUS72438</name>
</gene>
<dbReference type="AlphaFoldDB" id="A0AA86QMF3"/>
<evidence type="ECO:0000313" key="2">
    <source>
        <dbReference type="EMBL" id="CAI9955744.1"/>
    </source>
</evidence>
<dbReference type="EMBL" id="CATOUU010000866">
    <property type="protein sequence ID" value="CAI9955744.1"/>
    <property type="molecule type" value="Genomic_DNA"/>
</dbReference>
<evidence type="ECO:0000313" key="4">
    <source>
        <dbReference type="Proteomes" id="UP001642409"/>
    </source>
</evidence>
<reference evidence="2" key="1">
    <citation type="submission" date="2023-06" db="EMBL/GenBank/DDBJ databases">
        <authorList>
            <person name="Kurt Z."/>
        </authorList>
    </citation>
    <scope>NUCLEOTIDE SEQUENCE</scope>
</reference>
<keyword evidence="1" id="KW-0472">Membrane</keyword>
<keyword evidence="1" id="KW-0812">Transmembrane</keyword>
<accession>A0AA86QMF3</accession>
<dbReference type="Proteomes" id="UP001642409">
    <property type="component" value="Unassembled WGS sequence"/>
</dbReference>
<protein>
    <submittedName>
        <fullName evidence="3">Hypothetical_protein</fullName>
    </submittedName>
</protein>
<dbReference type="EMBL" id="CAXDID020000574">
    <property type="protein sequence ID" value="CAL6103951.1"/>
    <property type="molecule type" value="Genomic_DNA"/>
</dbReference>
<evidence type="ECO:0000256" key="1">
    <source>
        <dbReference type="SAM" id="Phobius"/>
    </source>
</evidence>
<sequence>MLNIIISALTFDSIDNCFKCRISKRNILNQKVSVNIQRICNYDISANILVFQDNKLFDNITFDTKEDQISVNIKQLGELKVLVVPNTFQFSFNKPNGLSTTIAIITFIIASAAIVIALALNKQHNSHRNFPP</sequence>
<proteinExistence type="predicted"/>
<evidence type="ECO:0000313" key="3">
    <source>
        <dbReference type="EMBL" id="CAL6103951.1"/>
    </source>
</evidence>
<organism evidence="2">
    <name type="scientific">Hexamita inflata</name>
    <dbReference type="NCBI Taxonomy" id="28002"/>
    <lineage>
        <taxon>Eukaryota</taxon>
        <taxon>Metamonada</taxon>
        <taxon>Diplomonadida</taxon>
        <taxon>Hexamitidae</taxon>
        <taxon>Hexamitinae</taxon>
        <taxon>Hexamita</taxon>
    </lineage>
</organism>
<keyword evidence="1" id="KW-1133">Transmembrane helix</keyword>
<name>A0AA86QMF3_9EUKA</name>
<keyword evidence="4" id="KW-1185">Reference proteome</keyword>
<reference evidence="3 4" key="2">
    <citation type="submission" date="2024-07" db="EMBL/GenBank/DDBJ databases">
        <authorList>
            <person name="Akdeniz Z."/>
        </authorList>
    </citation>
    <scope>NUCLEOTIDE SEQUENCE [LARGE SCALE GENOMIC DNA]</scope>
</reference>
<comment type="caution">
    <text evidence="2">The sequence shown here is derived from an EMBL/GenBank/DDBJ whole genome shotgun (WGS) entry which is preliminary data.</text>
</comment>
<feature type="transmembrane region" description="Helical" evidence="1">
    <location>
        <begin position="98"/>
        <end position="120"/>
    </location>
</feature>